<evidence type="ECO:0000313" key="2">
    <source>
        <dbReference type="Proteomes" id="UP001187192"/>
    </source>
</evidence>
<reference evidence="1" key="1">
    <citation type="submission" date="2023-07" db="EMBL/GenBank/DDBJ databases">
        <title>draft genome sequence of fig (Ficus carica).</title>
        <authorList>
            <person name="Takahashi T."/>
            <person name="Nishimura K."/>
        </authorList>
    </citation>
    <scope>NUCLEOTIDE SEQUENCE</scope>
</reference>
<dbReference type="Proteomes" id="UP001187192">
    <property type="component" value="Unassembled WGS sequence"/>
</dbReference>
<accession>A0AA87YNR9</accession>
<protein>
    <submittedName>
        <fullName evidence="1">Uncharacterized protein</fullName>
    </submittedName>
</protein>
<evidence type="ECO:0000313" key="1">
    <source>
        <dbReference type="EMBL" id="GMN18832.1"/>
    </source>
</evidence>
<dbReference type="EMBL" id="BTGU01006275">
    <property type="protein sequence ID" value="GMN18832.1"/>
    <property type="molecule type" value="Genomic_DNA"/>
</dbReference>
<sequence>MHNDMFCVADVTVVLAERKLTSYVYAVVWYQSRVPAIQFHSSAASATVLGPRGSVDIPRNGGEASHLQLDSKSGCTIWRPSSDYDMQERIFRICLPVKPTSSQGSSCKEPWPRGS</sequence>
<comment type="caution">
    <text evidence="1">The sequence shown here is derived from an EMBL/GenBank/DDBJ whole genome shotgun (WGS) entry which is preliminary data.</text>
</comment>
<organism evidence="1 2">
    <name type="scientific">Ficus carica</name>
    <name type="common">Common fig</name>
    <dbReference type="NCBI Taxonomy" id="3494"/>
    <lineage>
        <taxon>Eukaryota</taxon>
        <taxon>Viridiplantae</taxon>
        <taxon>Streptophyta</taxon>
        <taxon>Embryophyta</taxon>
        <taxon>Tracheophyta</taxon>
        <taxon>Spermatophyta</taxon>
        <taxon>Magnoliopsida</taxon>
        <taxon>eudicotyledons</taxon>
        <taxon>Gunneridae</taxon>
        <taxon>Pentapetalae</taxon>
        <taxon>rosids</taxon>
        <taxon>fabids</taxon>
        <taxon>Rosales</taxon>
        <taxon>Moraceae</taxon>
        <taxon>Ficeae</taxon>
        <taxon>Ficus</taxon>
    </lineage>
</organism>
<dbReference type="AlphaFoldDB" id="A0AA87YNR9"/>
<proteinExistence type="predicted"/>
<keyword evidence="2" id="KW-1185">Reference proteome</keyword>
<gene>
    <name evidence="1" type="ORF">TIFTF001_048541</name>
</gene>
<name>A0AA87YNR9_FICCA</name>